<dbReference type="FunFam" id="3.30.160.60:FF:002090">
    <property type="entry name" value="Zinc finger protein 473"/>
    <property type="match status" value="1"/>
</dbReference>
<evidence type="ECO:0000313" key="15">
    <source>
        <dbReference type="Proteomes" id="UP000228934"/>
    </source>
</evidence>
<comment type="subcellular location">
    <subcellularLocation>
        <location evidence="1">Nucleus</location>
    </subcellularLocation>
</comment>
<evidence type="ECO:0000256" key="11">
    <source>
        <dbReference type="PROSITE-ProRule" id="PRU00042"/>
    </source>
</evidence>
<dbReference type="PROSITE" id="PS00028">
    <property type="entry name" value="ZINC_FINGER_C2H2_1"/>
    <property type="match status" value="1"/>
</dbReference>
<evidence type="ECO:0000256" key="4">
    <source>
        <dbReference type="ARBA" id="ARBA00022737"/>
    </source>
</evidence>
<proteinExistence type="inferred from homology"/>
<feature type="compositionally biased region" description="Polar residues" evidence="12">
    <location>
        <begin position="87"/>
        <end position="98"/>
    </location>
</feature>
<gene>
    <name evidence="14" type="ORF">AB205_0116340</name>
</gene>
<dbReference type="Gene3D" id="3.30.160.60">
    <property type="entry name" value="Classic Zinc Finger"/>
    <property type="match status" value="1"/>
</dbReference>
<evidence type="ECO:0000313" key="14">
    <source>
        <dbReference type="EMBL" id="PIO15267.1"/>
    </source>
</evidence>
<feature type="region of interest" description="Disordered" evidence="12">
    <location>
        <begin position="1"/>
        <end position="158"/>
    </location>
</feature>
<evidence type="ECO:0000256" key="1">
    <source>
        <dbReference type="ARBA" id="ARBA00004123"/>
    </source>
</evidence>
<evidence type="ECO:0000256" key="2">
    <source>
        <dbReference type="ARBA" id="ARBA00006991"/>
    </source>
</evidence>
<feature type="non-terminal residue" evidence="14">
    <location>
        <position position="194"/>
    </location>
</feature>
<dbReference type="GO" id="GO:0006357">
    <property type="term" value="P:regulation of transcription by RNA polymerase II"/>
    <property type="evidence" value="ECO:0007669"/>
    <property type="project" value="TreeGrafter"/>
</dbReference>
<accession>A0A2G9QI79</accession>
<dbReference type="SUPFAM" id="SSF57667">
    <property type="entry name" value="beta-beta-alpha zinc fingers"/>
    <property type="match status" value="1"/>
</dbReference>
<feature type="domain" description="C2H2-type" evidence="13">
    <location>
        <begin position="163"/>
        <end position="186"/>
    </location>
</feature>
<dbReference type="GO" id="GO:0000978">
    <property type="term" value="F:RNA polymerase II cis-regulatory region sequence-specific DNA binding"/>
    <property type="evidence" value="ECO:0007669"/>
    <property type="project" value="TreeGrafter"/>
</dbReference>
<dbReference type="OrthoDB" id="9701233at2759"/>
<evidence type="ECO:0000256" key="9">
    <source>
        <dbReference type="ARBA" id="ARBA00023163"/>
    </source>
</evidence>
<keyword evidence="9" id="KW-0804">Transcription</keyword>
<dbReference type="PROSITE" id="PS50157">
    <property type="entry name" value="ZINC_FINGER_C2H2_2"/>
    <property type="match status" value="1"/>
</dbReference>
<keyword evidence="5 11" id="KW-0863">Zinc-finger</keyword>
<organism evidence="14 15">
    <name type="scientific">Aquarana catesbeiana</name>
    <name type="common">American bullfrog</name>
    <name type="synonym">Rana catesbeiana</name>
    <dbReference type="NCBI Taxonomy" id="8400"/>
    <lineage>
        <taxon>Eukaryota</taxon>
        <taxon>Metazoa</taxon>
        <taxon>Chordata</taxon>
        <taxon>Craniata</taxon>
        <taxon>Vertebrata</taxon>
        <taxon>Euteleostomi</taxon>
        <taxon>Amphibia</taxon>
        <taxon>Batrachia</taxon>
        <taxon>Anura</taxon>
        <taxon>Neobatrachia</taxon>
        <taxon>Ranoidea</taxon>
        <taxon>Ranidae</taxon>
        <taxon>Aquarana</taxon>
    </lineage>
</organism>
<protein>
    <recommendedName>
        <fullName evidence="13">C2H2-type domain-containing protein</fullName>
    </recommendedName>
</protein>
<dbReference type="InterPro" id="IPR013087">
    <property type="entry name" value="Znf_C2H2_type"/>
</dbReference>
<evidence type="ECO:0000259" key="13">
    <source>
        <dbReference type="PROSITE" id="PS50157"/>
    </source>
</evidence>
<keyword evidence="8" id="KW-0238">DNA-binding</keyword>
<name>A0A2G9QI79_AQUCT</name>
<keyword evidence="15" id="KW-1185">Reference proteome</keyword>
<dbReference type="PANTHER" id="PTHR24404">
    <property type="entry name" value="ZINC FINGER PROTEIN"/>
    <property type="match status" value="1"/>
</dbReference>
<dbReference type="GO" id="GO:0003700">
    <property type="term" value="F:DNA-binding transcription factor activity"/>
    <property type="evidence" value="ECO:0007669"/>
    <property type="project" value="TreeGrafter"/>
</dbReference>
<evidence type="ECO:0000256" key="3">
    <source>
        <dbReference type="ARBA" id="ARBA00022723"/>
    </source>
</evidence>
<dbReference type="GO" id="GO:0005634">
    <property type="term" value="C:nucleus"/>
    <property type="evidence" value="ECO:0007669"/>
    <property type="project" value="UniProtKB-SubCell"/>
</dbReference>
<evidence type="ECO:0000256" key="7">
    <source>
        <dbReference type="ARBA" id="ARBA00023015"/>
    </source>
</evidence>
<evidence type="ECO:0000256" key="10">
    <source>
        <dbReference type="ARBA" id="ARBA00023242"/>
    </source>
</evidence>
<feature type="compositionally biased region" description="Basic and acidic residues" evidence="12">
    <location>
        <begin position="144"/>
        <end position="158"/>
    </location>
</feature>
<evidence type="ECO:0000256" key="5">
    <source>
        <dbReference type="ARBA" id="ARBA00022771"/>
    </source>
</evidence>
<evidence type="ECO:0000256" key="6">
    <source>
        <dbReference type="ARBA" id="ARBA00022833"/>
    </source>
</evidence>
<sequence length="194" mass="21110">MDYKQEGSIVGCMKEERSDHPAMSEEHPDIKEEWSSPEGGTPADGCTPEDEKQPALTFIDGQGNTTNADVDVSTNHKKPPLIKEESASSLSDTDSEPSPSCKAESHIPSNEDNVSAAGAGALDFIPVIIKEESVSEEEENLTDTDPHPGGEPPERIHTGEKPFLCAECGKHFTYRSHLTRHQRIHSEGSLSECE</sequence>
<dbReference type="PANTHER" id="PTHR24404:SF41">
    <property type="entry name" value="ZINC FINGER PROTEIN 613"/>
    <property type="match status" value="1"/>
</dbReference>
<evidence type="ECO:0000256" key="8">
    <source>
        <dbReference type="ARBA" id="ARBA00023125"/>
    </source>
</evidence>
<keyword evidence="4" id="KW-0677">Repeat</keyword>
<keyword evidence="10" id="KW-0539">Nucleus</keyword>
<evidence type="ECO:0000256" key="12">
    <source>
        <dbReference type="SAM" id="MobiDB-lite"/>
    </source>
</evidence>
<keyword evidence="6" id="KW-0862">Zinc</keyword>
<feature type="compositionally biased region" description="Basic and acidic residues" evidence="12">
    <location>
        <begin position="13"/>
        <end position="34"/>
    </location>
</feature>
<keyword evidence="7" id="KW-0805">Transcription regulation</keyword>
<keyword evidence="3" id="KW-0479">Metal-binding</keyword>
<dbReference type="Proteomes" id="UP000228934">
    <property type="component" value="Unassembled WGS sequence"/>
</dbReference>
<dbReference type="Pfam" id="PF00096">
    <property type="entry name" value="zf-C2H2"/>
    <property type="match status" value="1"/>
</dbReference>
<dbReference type="GO" id="GO:0008270">
    <property type="term" value="F:zinc ion binding"/>
    <property type="evidence" value="ECO:0007669"/>
    <property type="project" value="UniProtKB-KW"/>
</dbReference>
<reference evidence="15" key="1">
    <citation type="journal article" date="2017" name="Nat. Commun.">
        <title>The North American bullfrog draft genome provides insight into hormonal regulation of long noncoding RNA.</title>
        <authorList>
            <person name="Hammond S.A."/>
            <person name="Warren R.L."/>
            <person name="Vandervalk B.P."/>
            <person name="Kucuk E."/>
            <person name="Khan H."/>
            <person name="Gibb E.A."/>
            <person name="Pandoh P."/>
            <person name="Kirk H."/>
            <person name="Zhao Y."/>
            <person name="Jones M."/>
            <person name="Mungall A.J."/>
            <person name="Coope R."/>
            <person name="Pleasance S."/>
            <person name="Moore R.A."/>
            <person name="Holt R.A."/>
            <person name="Round J.M."/>
            <person name="Ohora S."/>
            <person name="Walle B.V."/>
            <person name="Veldhoen N."/>
            <person name="Helbing C.C."/>
            <person name="Birol I."/>
        </authorList>
    </citation>
    <scope>NUCLEOTIDE SEQUENCE [LARGE SCALE GENOMIC DNA]</scope>
</reference>
<dbReference type="InterPro" id="IPR036236">
    <property type="entry name" value="Znf_C2H2_sf"/>
</dbReference>
<comment type="similarity">
    <text evidence="2">Belongs to the krueppel C2H2-type zinc-finger protein family.</text>
</comment>
<dbReference type="EMBL" id="KV977911">
    <property type="protein sequence ID" value="PIO15267.1"/>
    <property type="molecule type" value="Genomic_DNA"/>
</dbReference>
<dbReference type="AlphaFoldDB" id="A0A2G9QI79"/>
<dbReference type="InterPro" id="IPR050589">
    <property type="entry name" value="Ikaros_C2H2-ZF"/>
</dbReference>